<keyword evidence="2" id="KW-0547">Nucleotide-binding</keyword>
<organism evidence="2 3">
    <name type="scientific">candidate division WOR_3 bacterium SM23_42</name>
    <dbReference type="NCBI Taxonomy" id="1703779"/>
    <lineage>
        <taxon>Bacteria</taxon>
        <taxon>Bacteria division WOR-3</taxon>
    </lineage>
</organism>
<dbReference type="CDD" id="cd19067">
    <property type="entry name" value="PfuEndoQ-like"/>
    <property type="match status" value="1"/>
</dbReference>
<keyword evidence="2" id="KW-0067">ATP-binding</keyword>
<evidence type="ECO:0000259" key="1">
    <source>
        <dbReference type="SMART" id="SM00481"/>
    </source>
</evidence>
<dbReference type="PATRIC" id="fig|1703779.3.peg.2178"/>
<dbReference type="Proteomes" id="UP000051373">
    <property type="component" value="Unassembled WGS sequence"/>
</dbReference>
<dbReference type="AlphaFoldDB" id="A0A0S8FMY1"/>
<feature type="domain" description="Polymerase/histidinol phosphatase N-terminal" evidence="1">
    <location>
        <begin position="4"/>
        <end position="79"/>
    </location>
</feature>
<sequence>MMIADLHIHSRYSRATSGEMIIPKIAEYAKLKGIGMVASADFTHPEWFKELRKYLKPGDGVYEYNGVKFVLNVEVNNIYTKKGKLRRLHNIIFAPDFTAAAKITEYLGRYGKLASDGRPILSLDTYDMFKALLDISPDSFLVPAHIWTPWFSLFGSNSGFDSIDDCLGDLQDQVFAMETGLSSDPAMNWRLSVLDKYSLISNSDAHSPTRMGREVNVFRDELNYFQLRDALKKKDREQFLYTIEFYPQEGKYHYDGHRKCDVRLSPKESRFNNNLCPVCSRSLTIGVLHRVESLADREEGFVPDNAIPYKNMIPLEEIIAEAMGVGRDTVGVKNEYRRLCSIFGSEFEILLNTPIEDLRNNTQERVAIGVDRTRRGDLIINPGYDGEFGTVKIFEEEKPTESQMSLF</sequence>
<comment type="caution">
    <text evidence="2">The sequence shown here is derived from an EMBL/GenBank/DDBJ whole genome shotgun (WGS) entry which is preliminary data.</text>
</comment>
<dbReference type="InterPro" id="IPR003141">
    <property type="entry name" value="Pol/His_phosphatase_N"/>
</dbReference>
<dbReference type="InterPro" id="IPR016195">
    <property type="entry name" value="Pol/histidinol_Pase-like"/>
</dbReference>
<evidence type="ECO:0000313" key="2">
    <source>
        <dbReference type="EMBL" id="KPK62079.1"/>
    </source>
</evidence>
<protein>
    <submittedName>
        <fullName evidence="2">DNA helicase UvrD</fullName>
    </submittedName>
</protein>
<name>A0A0S8FMY1_UNCW3</name>
<dbReference type="GO" id="GO:0004386">
    <property type="term" value="F:helicase activity"/>
    <property type="evidence" value="ECO:0007669"/>
    <property type="project" value="UniProtKB-KW"/>
</dbReference>
<reference evidence="2 3" key="1">
    <citation type="journal article" date="2015" name="Microbiome">
        <title>Genomic resolution of linkages in carbon, nitrogen, and sulfur cycling among widespread estuary sediment bacteria.</title>
        <authorList>
            <person name="Baker B.J."/>
            <person name="Lazar C.S."/>
            <person name="Teske A.P."/>
            <person name="Dick G.J."/>
        </authorList>
    </citation>
    <scope>NUCLEOTIDE SEQUENCE [LARGE SCALE GENOMIC DNA]</scope>
    <source>
        <strain evidence="2">SM23_42</strain>
    </source>
</reference>
<dbReference type="PANTHER" id="PTHR40084:SF1">
    <property type="entry name" value="PHOSPHOTRANSFERASE"/>
    <property type="match status" value="1"/>
</dbReference>
<keyword evidence="2" id="KW-0347">Helicase</keyword>
<dbReference type="PANTHER" id="PTHR40084">
    <property type="entry name" value="PHOSPHOHYDROLASE, PHP FAMILY"/>
    <property type="match status" value="1"/>
</dbReference>
<proteinExistence type="predicted"/>
<dbReference type="EMBL" id="LJUJ01000055">
    <property type="protein sequence ID" value="KPK62079.1"/>
    <property type="molecule type" value="Genomic_DNA"/>
</dbReference>
<dbReference type="SUPFAM" id="SSF89550">
    <property type="entry name" value="PHP domain-like"/>
    <property type="match status" value="1"/>
</dbReference>
<dbReference type="Gene3D" id="3.20.20.140">
    <property type="entry name" value="Metal-dependent hydrolases"/>
    <property type="match status" value="1"/>
</dbReference>
<dbReference type="SMART" id="SM00481">
    <property type="entry name" value="POLIIIAc"/>
    <property type="match status" value="1"/>
</dbReference>
<evidence type="ECO:0000313" key="3">
    <source>
        <dbReference type="Proteomes" id="UP000051373"/>
    </source>
</evidence>
<dbReference type="STRING" id="1703779.AMJ83_11670"/>
<gene>
    <name evidence="2" type="ORF">AMJ83_11670</name>
</gene>
<keyword evidence="2" id="KW-0378">Hydrolase</keyword>
<accession>A0A0S8FMY1</accession>